<dbReference type="InterPro" id="IPR007016">
    <property type="entry name" value="O-antigen_ligase-rel_domated"/>
</dbReference>
<keyword evidence="3 5" id="KW-1133">Transmembrane helix</keyword>
<dbReference type="PANTHER" id="PTHR37422">
    <property type="entry name" value="TEICHURONIC ACID BIOSYNTHESIS PROTEIN TUAE"/>
    <property type="match status" value="1"/>
</dbReference>
<organism evidence="7 8">
    <name type="scientific">Paremcibacter congregatus</name>
    <dbReference type="NCBI Taxonomy" id="2043170"/>
    <lineage>
        <taxon>Bacteria</taxon>
        <taxon>Pseudomonadati</taxon>
        <taxon>Pseudomonadota</taxon>
        <taxon>Alphaproteobacteria</taxon>
        <taxon>Emcibacterales</taxon>
        <taxon>Emcibacteraceae</taxon>
        <taxon>Paremcibacter</taxon>
    </lineage>
</organism>
<feature type="transmembrane region" description="Helical" evidence="5">
    <location>
        <begin position="257"/>
        <end position="277"/>
    </location>
</feature>
<evidence type="ECO:0000313" key="7">
    <source>
        <dbReference type="EMBL" id="PHZ84459.1"/>
    </source>
</evidence>
<comment type="caution">
    <text evidence="7">The sequence shown here is derived from an EMBL/GenBank/DDBJ whole genome shotgun (WGS) entry which is preliminary data.</text>
</comment>
<comment type="subcellular location">
    <subcellularLocation>
        <location evidence="1">Membrane</location>
        <topology evidence="1">Multi-pass membrane protein</topology>
    </subcellularLocation>
</comment>
<feature type="transmembrane region" description="Helical" evidence="5">
    <location>
        <begin position="350"/>
        <end position="373"/>
    </location>
</feature>
<sequence length="431" mass="47614">MASLLNIKHLLLDAKQGDLPPAGVFLCSAILAIPALQVLLYPDMTTGGGYVLYNILITLVEFIFCLLIILKRRTYGYNLNHLPLLLAGAFMLWFLAVVLSIPDMPLQAGGLIVTIRFAIHFCFFIALGSFLVQHPSAAQRLLLSLLISGIIMLPLFWARLYLTYDQPDFDWTWSLPGFTNVRHLDYFLGALVSLLGLLPLIRLFQDSTRTLHVTLTLLLALCWGMIFWSGGRGSAVAAFLSVTTLLLFFRPEGWRKVALYNLSILFIAAVISAFLPAPNGSYGILRFMTKITETDSLDAFSAGRLAIWQQVYAVWLENFWFGIGAGQTKTIIPAASATFGQPHNIILQALMSWGVIGGGAFLITLFAGFWTRLRQFQCLPEHRNSIHIVAYGLALTLAVNALVDGTLYYPLPIFLFIIGFACAIAPKASST</sequence>
<name>A0A2G4YQ64_9PROT</name>
<evidence type="ECO:0000256" key="1">
    <source>
        <dbReference type="ARBA" id="ARBA00004141"/>
    </source>
</evidence>
<feature type="transmembrane region" description="Helical" evidence="5">
    <location>
        <begin position="211"/>
        <end position="228"/>
    </location>
</feature>
<keyword evidence="2 5" id="KW-0812">Transmembrane</keyword>
<feature type="transmembrane region" description="Helical" evidence="5">
    <location>
        <begin position="184"/>
        <end position="204"/>
    </location>
</feature>
<dbReference type="Pfam" id="PF04932">
    <property type="entry name" value="Wzy_C"/>
    <property type="match status" value="1"/>
</dbReference>
<feature type="domain" description="O-antigen ligase-related" evidence="6">
    <location>
        <begin position="218"/>
        <end position="362"/>
    </location>
</feature>
<proteinExistence type="predicted"/>
<evidence type="ECO:0000256" key="3">
    <source>
        <dbReference type="ARBA" id="ARBA00022989"/>
    </source>
</evidence>
<accession>A0A2G4YQ64</accession>
<keyword evidence="4 5" id="KW-0472">Membrane</keyword>
<dbReference type="InterPro" id="IPR051533">
    <property type="entry name" value="WaaL-like"/>
</dbReference>
<evidence type="ECO:0000256" key="4">
    <source>
        <dbReference type="ARBA" id="ARBA00023136"/>
    </source>
</evidence>
<dbReference type="PANTHER" id="PTHR37422:SF13">
    <property type="entry name" value="LIPOPOLYSACCHARIDE BIOSYNTHESIS PROTEIN PA4999-RELATED"/>
    <property type="match status" value="1"/>
</dbReference>
<dbReference type="GO" id="GO:0016020">
    <property type="term" value="C:membrane"/>
    <property type="evidence" value="ECO:0007669"/>
    <property type="project" value="UniProtKB-SubCell"/>
</dbReference>
<reference evidence="7 8" key="1">
    <citation type="submission" date="2017-10" db="EMBL/GenBank/DDBJ databases">
        <title>Frigbacter circumglobatus gen. nov. sp. nov., isolated from sediment cultured in situ.</title>
        <authorList>
            <person name="Zhao Z."/>
        </authorList>
    </citation>
    <scope>NUCLEOTIDE SEQUENCE [LARGE SCALE GENOMIC DNA]</scope>
    <source>
        <strain evidence="7 8">ZYL</strain>
    </source>
</reference>
<dbReference type="RefSeq" id="WP_099473426.1">
    <property type="nucleotide sequence ID" value="NZ_CP041025.1"/>
</dbReference>
<evidence type="ECO:0000256" key="2">
    <source>
        <dbReference type="ARBA" id="ARBA00022692"/>
    </source>
</evidence>
<feature type="transmembrane region" description="Helical" evidence="5">
    <location>
        <begin position="82"/>
        <end position="102"/>
    </location>
</feature>
<evidence type="ECO:0000256" key="5">
    <source>
        <dbReference type="SAM" id="Phobius"/>
    </source>
</evidence>
<dbReference type="EMBL" id="PDEM01000024">
    <property type="protein sequence ID" value="PHZ84459.1"/>
    <property type="molecule type" value="Genomic_DNA"/>
</dbReference>
<dbReference type="Proteomes" id="UP000229730">
    <property type="component" value="Unassembled WGS sequence"/>
</dbReference>
<feature type="transmembrane region" description="Helical" evidence="5">
    <location>
        <begin position="141"/>
        <end position="164"/>
    </location>
</feature>
<protein>
    <recommendedName>
        <fullName evidence="6">O-antigen ligase-related domain-containing protein</fullName>
    </recommendedName>
</protein>
<dbReference type="OrthoDB" id="8479685at2"/>
<keyword evidence="8" id="KW-1185">Reference proteome</keyword>
<evidence type="ECO:0000313" key="8">
    <source>
        <dbReference type="Proteomes" id="UP000229730"/>
    </source>
</evidence>
<dbReference type="AlphaFoldDB" id="A0A2G4YQ64"/>
<evidence type="ECO:0000259" key="6">
    <source>
        <dbReference type="Pfam" id="PF04932"/>
    </source>
</evidence>
<gene>
    <name evidence="7" type="ORF">CRD36_11650</name>
</gene>
<feature type="transmembrane region" description="Helical" evidence="5">
    <location>
        <begin position="21"/>
        <end position="39"/>
    </location>
</feature>
<feature type="transmembrane region" description="Helical" evidence="5">
    <location>
        <begin position="108"/>
        <end position="132"/>
    </location>
</feature>
<feature type="transmembrane region" description="Helical" evidence="5">
    <location>
        <begin position="385"/>
        <end position="403"/>
    </location>
</feature>
<feature type="transmembrane region" description="Helical" evidence="5">
    <location>
        <begin position="409"/>
        <end position="426"/>
    </location>
</feature>
<feature type="transmembrane region" description="Helical" evidence="5">
    <location>
        <begin position="234"/>
        <end position="250"/>
    </location>
</feature>
<feature type="transmembrane region" description="Helical" evidence="5">
    <location>
        <begin position="51"/>
        <end position="70"/>
    </location>
</feature>
<dbReference type="InParanoid" id="A0A2G4YQ64"/>